<evidence type="ECO:0000256" key="7">
    <source>
        <dbReference type="ARBA" id="ARBA00023136"/>
    </source>
</evidence>
<comment type="subcellular location">
    <subcellularLocation>
        <location evidence="1">Cell membrane</location>
        <topology evidence="1">Multi-pass membrane protein</topology>
    </subcellularLocation>
</comment>
<dbReference type="EMBL" id="JAPNKA010000001">
    <property type="protein sequence ID" value="MCY1074814.1"/>
    <property type="molecule type" value="Genomic_DNA"/>
</dbReference>
<keyword evidence="5 8" id="KW-0812">Transmembrane</keyword>
<sequence>MDIRFLTPTAIEQHSVDELAALLGRKDGLVWVDIPTWDAEAERVLADVFKLHPLAVRDCKERNTVPKVHVYADHVFVVLHAPELGARGHVHYVELDQFIGRNYLITVHGPWNAAVSLDAAMVEVRAVRGRIESGRLRPTSAYRLSHAIVSALTARLRDHTAALTREVWRLEQQVTAGQLGDPEQFLEEMFRTRHGLLTARTMCALSREVYGRMATIAVFQEAGQSYIEDIVDQFDRLRAMADAQKDYLEGTIEFYQARTNTKMTIAAERLAVIAAVTLPVTALSSILGMNVIVSESTHLELLMMALLIMLVMSAALLVWARRKGWW</sequence>
<evidence type="ECO:0000256" key="8">
    <source>
        <dbReference type="SAM" id="Phobius"/>
    </source>
</evidence>
<keyword evidence="10" id="KW-1185">Reference proteome</keyword>
<evidence type="ECO:0000256" key="4">
    <source>
        <dbReference type="ARBA" id="ARBA00022475"/>
    </source>
</evidence>
<dbReference type="Proteomes" id="UP001207654">
    <property type="component" value="Unassembled WGS sequence"/>
</dbReference>
<feature type="transmembrane region" description="Helical" evidence="8">
    <location>
        <begin position="270"/>
        <end position="293"/>
    </location>
</feature>
<comment type="similarity">
    <text evidence="2">Belongs to the CorA metal ion transporter (MIT) (TC 1.A.35) family.</text>
</comment>
<dbReference type="PANTHER" id="PTHR46494:SF1">
    <property type="entry name" value="CORA FAMILY METAL ION TRANSPORTER (EUROFUNG)"/>
    <property type="match status" value="1"/>
</dbReference>
<accession>A0ABT4A1D2</accession>
<evidence type="ECO:0000313" key="9">
    <source>
        <dbReference type="EMBL" id="MCY1074814.1"/>
    </source>
</evidence>
<evidence type="ECO:0000256" key="1">
    <source>
        <dbReference type="ARBA" id="ARBA00004651"/>
    </source>
</evidence>
<keyword evidence="6 8" id="KW-1133">Transmembrane helix</keyword>
<feature type="transmembrane region" description="Helical" evidence="8">
    <location>
        <begin position="299"/>
        <end position="320"/>
    </location>
</feature>
<keyword evidence="7 8" id="KW-0472">Membrane</keyword>
<organism evidence="9 10">
    <name type="scientific">Archangium lansingense</name>
    <dbReference type="NCBI Taxonomy" id="2995310"/>
    <lineage>
        <taxon>Bacteria</taxon>
        <taxon>Pseudomonadati</taxon>
        <taxon>Myxococcota</taxon>
        <taxon>Myxococcia</taxon>
        <taxon>Myxococcales</taxon>
        <taxon>Cystobacterineae</taxon>
        <taxon>Archangiaceae</taxon>
        <taxon>Archangium</taxon>
    </lineage>
</organism>
<dbReference type="InterPro" id="IPR045861">
    <property type="entry name" value="CorA_cytoplasmic_dom"/>
</dbReference>
<gene>
    <name evidence="9" type="ORF">OV287_09965</name>
</gene>
<name>A0ABT4A1D2_9BACT</name>
<dbReference type="Pfam" id="PF01544">
    <property type="entry name" value="CorA"/>
    <property type="match status" value="1"/>
</dbReference>
<dbReference type="PANTHER" id="PTHR46494">
    <property type="entry name" value="CORA FAMILY METAL ION TRANSPORTER (EUROFUNG)"/>
    <property type="match status" value="1"/>
</dbReference>
<evidence type="ECO:0000256" key="3">
    <source>
        <dbReference type="ARBA" id="ARBA00022448"/>
    </source>
</evidence>
<protein>
    <submittedName>
        <fullName evidence="9">Magnesium transporter CorA family protein</fullName>
    </submittedName>
</protein>
<dbReference type="SUPFAM" id="SSF144083">
    <property type="entry name" value="Magnesium transport protein CorA, transmembrane region"/>
    <property type="match status" value="1"/>
</dbReference>
<reference evidence="9 10" key="1">
    <citation type="submission" date="2022-11" db="EMBL/GenBank/DDBJ databases">
        <title>Minimal conservation of predation-associated metabolite biosynthetic gene clusters underscores biosynthetic potential of Myxococcota including descriptions for ten novel species: Archangium lansinium sp. nov., Myxococcus landrumus sp. nov., Nannocystis bai.</title>
        <authorList>
            <person name="Ahearne A."/>
            <person name="Stevens C."/>
            <person name="Phillips K."/>
        </authorList>
    </citation>
    <scope>NUCLEOTIDE SEQUENCE [LARGE SCALE GENOMIC DNA]</scope>
    <source>
        <strain evidence="9 10">MIWBW</strain>
    </source>
</reference>
<dbReference type="RefSeq" id="WP_267533770.1">
    <property type="nucleotide sequence ID" value="NZ_JAPNKA010000001.1"/>
</dbReference>
<evidence type="ECO:0000256" key="6">
    <source>
        <dbReference type="ARBA" id="ARBA00022989"/>
    </source>
</evidence>
<dbReference type="InterPro" id="IPR002523">
    <property type="entry name" value="MgTranspt_CorA/ZnTranspt_ZntB"/>
</dbReference>
<evidence type="ECO:0000313" key="10">
    <source>
        <dbReference type="Proteomes" id="UP001207654"/>
    </source>
</evidence>
<keyword evidence="4" id="KW-1003">Cell membrane</keyword>
<proteinExistence type="inferred from homology"/>
<evidence type="ECO:0000256" key="2">
    <source>
        <dbReference type="ARBA" id="ARBA00009765"/>
    </source>
</evidence>
<dbReference type="Gene3D" id="1.20.58.340">
    <property type="entry name" value="Magnesium transport protein CorA, transmembrane region"/>
    <property type="match status" value="2"/>
</dbReference>
<comment type="caution">
    <text evidence="9">The sequence shown here is derived from an EMBL/GenBank/DDBJ whole genome shotgun (WGS) entry which is preliminary data.</text>
</comment>
<evidence type="ECO:0000256" key="5">
    <source>
        <dbReference type="ARBA" id="ARBA00022692"/>
    </source>
</evidence>
<dbReference type="Gene3D" id="3.30.460.20">
    <property type="entry name" value="CorA soluble domain-like"/>
    <property type="match status" value="1"/>
</dbReference>
<keyword evidence="3" id="KW-0813">Transport</keyword>
<dbReference type="InterPro" id="IPR045863">
    <property type="entry name" value="CorA_TM1_TM2"/>
</dbReference>
<dbReference type="CDD" id="cd12822">
    <property type="entry name" value="TmCorA-like"/>
    <property type="match status" value="1"/>
</dbReference>
<dbReference type="SUPFAM" id="SSF143865">
    <property type="entry name" value="CorA soluble domain-like"/>
    <property type="match status" value="1"/>
</dbReference>